<dbReference type="WBParaSite" id="SSLN_0001987101-mRNA-1">
    <property type="protein sequence ID" value="SSLN_0001987101-mRNA-1"/>
    <property type="gene ID" value="SSLN_0001987101"/>
</dbReference>
<dbReference type="PANTHER" id="PTHR47027">
    <property type="entry name" value="REVERSE TRANSCRIPTASE DOMAIN-CONTAINING PROTEIN"/>
    <property type="match status" value="1"/>
</dbReference>
<evidence type="ECO:0000313" key="1">
    <source>
        <dbReference type="EMBL" id="VDM05533.1"/>
    </source>
</evidence>
<sequence length="146" mass="16457">MSSGKAPGSDAIPAEVFKHGGPRRWGVKDKFLRILKKRTSSISASGREPATTKKGISLLNISRKIFIHIILNSLNGNLEQGLFTGNQCDFQRHRGTTDMILTAHQTQEKCQEMQTHLSTTFVDLTKAFDRGKRDGLWKIRRKFGYP</sequence>
<proteinExistence type="predicted"/>
<protein>
    <submittedName>
        <fullName evidence="3">Reverse transcriptase domain-containing protein</fullName>
    </submittedName>
</protein>
<reference evidence="3" key="1">
    <citation type="submission" date="2016-06" db="UniProtKB">
        <authorList>
            <consortium name="WormBaseParasite"/>
        </authorList>
    </citation>
    <scope>IDENTIFICATION</scope>
</reference>
<evidence type="ECO:0000313" key="3">
    <source>
        <dbReference type="WBParaSite" id="SSLN_0001987101-mRNA-1"/>
    </source>
</evidence>
<dbReference type="OrthoDB" id="786357at2759"/>
<dbReference type="AlphaFoldDB" id="A0A183TRP9"/>
<dbReference type="EMBL" id="UYSU01046429">
    <property type="protein sequence ID" value="VDM05533.1"/>
    <property type="molecule type" value="Genomic_DNA"/>
</dbReference>
<accession>A0A183TRP9</accession>
<dbReference type="Proteomes" id="UP000275846">
    <property type="component" value="Unassembled WGS sequence"/>
</dbReference>
<name>A0A183TRP9_SCHSO</name>
<dbReference type="PANTHER" id="PTHR47027:SF20">
    <property type="entry name" value="REVERSE TRANSCRIPTASE-LIKE PROTEIN WITH RNA-DIRECTED DNA POLYMERASE DOMAIN"/>
    <property type="match status" value="1"/>
</dbReference>
<evidence type="ECO:0000313" key="2">
    <source>
        <dbReference type="Proteomes" id="UP000275846"/>
    </source>
</evidence>
<organism evidence="3">
    <name type="scientific">Schistocephalus solidus</name>
    <name type="common">Tapeworm</name>
    <dbReference type="NCBI Taxonomy" id="70667"/>
    <lineage>
        <taxon>Eukaryota</taxon>
        <taxon>Metazoa</taxon>
        <taxon>Spiralia</taxon>
        <taxon>Lophotrochozoa</taxon>
        <taxon>Platyhelminthes</taxon>
        <taxon>Cestoda</taxon>
        <taxon>Eucestoda</taxon>
        <taxon>Diphyllobothriidea</taxon>
        <taxon>Diphyllobothriidae</taxon>
        <taxon>Schistocephalus</taxon>
    </lineage>
</organism>
<keyword evidence="2" id="KW-1185">Reference proteome</keyword>
<reference evidence="1 2" key="2">
    <citation type="submission" date="2018-11" db="EMBL/GenBank/DDBJ databases">
        <authorList>
            <consortium name="Pathogen Informatics"/>
        </authorList>
    </citation>
    <scope>NUCLEOTIDE SEQUENCE [LARGE SCALE GENOMIC DNA]</scope>
    <source>
        <strain evidence="1 2">NST_G2</strain>
    </source>
</reference>
<gene>
    <name evidence="1" type="ORF">SSLN_LOCUS19147</name>
</gene>
<dbReference type="STRING" id="70667.A0A183TRP9"/>